<reference evidence="3 4" key="1">
    <citation type="submission" date="2018-05" db="EMBL/GenBank/DDBJ databases">
        <title>Genome sequencing and assembly of the regulated plant pathogen Lachnellula willkommii and related sister species for the development of diagnostic species identification markers.</title>
        <authorList>
            <person name="Giroux E."/>
            <person name="Bilodeau G."/>
        </authorList>
    </citation>
    <scope>NUCLEOTIDE SEQUENCE [LARGE SCALE GENOMIC DNA]</scope>
    <source>
        <strain evidence="3 4">CBS 160.35</strain>
    </source>
</reference>
<feature type="region of interest" description="Disordered" evidence="1">
    <location>
        <begin position="90"/>
        <end position="127"/>
    </location>
</feature>
<evidence type="ECO:0000256" key="1">
    <source>
        <dbReference type="SAM" id="MobiDB-lite"/>
    </source>
</evidence>
<comment type="caution">
    <text evidence="3">The sequence shown here is derived from an EMBL/GenBank/DDBJ whole genome shotgun (WGS) entry which is preliminary data.</text>
</comment>
<keyword evidence="3" id="KW-0687">Ribonucleoprotein</keyword>
<protein>
    <submittedName>
        <fullName evidence="3">37S ribosomal protein S24, mitochondrial</fullName>
    </submittedName>
</protein>
<dbReference type="OrthoDB" id="283424at2759"/>
<evidence type="ECO:0000259" key="2">
    <source>
        <dbReference type="Pfam" id="PF10213"/>
    </source>
</evidence>
<keyword evidence="3" id="KW-0689">Ribosomal protein</keyword>
<dbReference type="PANTHER" id="PTHR13490">
    <property type="entry name" value="MITOCHONDRIAL 28S RIBOSOMAL PROTEIN S28"/>
    <property type="match status" value="1"/>
</dbReference>
<gene>
    <name evidence="3" type="primary">RSM24</name>
    <name evidence="3" type="ORF">LOCC1_G000166</name>
</gene>
<evidence type="ECO:0000313" key="4">
    <source>
        <dbReference type="Proteomes" id="UP000443090"/>
    </source>
</evidence>
<dbReference type="InterPro" id="IPR039848">
    <property type="entry name" value="Ribosomal_mS35_mt"/>
</dbReference>
<keyword evidence="4" id="KW-1185">Reference proteome</keyword>
<dbReference type="AlphaFoldDB" id="A0A8H8S7Q4"/>
<accession>A0A8H8S7Q4</accession>
<sequence length="356" mass="40697">MASALQGFRLTARSCACAPLSRRCAAQPIARRRAFATTPFRLDQRSPEQKEVLGKVEKAVGYNLDDQFASDEKELQDLLDAEIDIDFGVPTPDLPRRTKRPKQTFLNMGDPEPFEEGDFDEDGHDDLPALAHGELEQHREWRHYARLAAWEMPLLSKLAKPFVPPTGDMSLRFRYTTYMGESHPAEKKVVVEFSPSDMPNLTSVQREKFKKLAGPRYNPEDDIVRMNCEMYETQAQNKRYLGDLVDTLLKEARDPTDTFADVPLDTRHHHFKPKLRFPKEWILTDERREQLAQYRLQMEQKDKKLELGGQLVDGIKQIEQVISRHVPQEALPEMVMAGGKSAAGGKAKGKKVAVRR</sequence>
<proteinExistence type="predicted"/>
<dbReference type="GO" id="GO:0032543">
    <property type="term" value="P:mitochondrial translation"/>
    <property type="evidence" value="ECO:0007669"/>
    <property type="project" value="InterPro"/>
</dbReference>
<dbReference type="InterPro" id="IPR019349">
    <property type="entry name" value="Ribosomal_mS35_mit"/>
</dbReference>
<dbReference type="PANTHER" id="PTHR13490:SF0">
    <property type="entry name" value="SMALL RIBOSOMAL SUBUNIT PROTEIN MS35"/>
    <property type="match status" value="1"/>
</dbReference>
<dbReference type="Proteomes" id="UP000443090">
    <property type="component" value="Unassembled WGS sequence"/>
</dbReference>
<evidence type="ECO:0000313" key="3">
    <source>
        <dbReference type="EMBL" id="TVY50011.1"/>
    </source>
</evidence>
<dbReference type="GO" id="GO:0005763">
    <property type="term" value="C:mitochondrial small ribosomal subunit"/>
    <property type="evidence" value="ECO:0007669"/>
    <property type="project" value="TreeGrafter"/>
</dbReference>
<dbReference type="GO" id="GO:0003735">
    <property type="term" value="F:structural constituent of ribosome"/>
    <property type="evidence" value="ECO:0007669"/>
    <property type="project" value="InterPro"/>
</dbReference>
<feature type="compositionally biased region" description="Acidic residues" evidence="1">
    <location>
        <begin position="112"/>
        <end position="124"/>
    </location>
</feature>
<organism evidence="3 4">
    <name type="scientific">Lachnellula occidentalis</name>
    <dbReference type="NCBI Taxonomy" id="215460"/>
    <lineage>
        <taxon>Eukaryota</taxon>
        <taxon>Fungi</taxon>
        <taxon>Dikarya</taxon>
        <taxon>Ascomycota</taxon>
        <taxon>Pezizomycotina</taxon>
        <taxon>Leotiomycetes</taxon>
        <taxon>Helotiales</taxon>
        <taxon>Lachnaceae</taxon>
        <taxon>Lachnellula</taxon>
    </lineage>
</organism>
<dbReference type="EMBL" id="QGMI01000002">
    <property type="protein sequence ID" value="TVY50011.1"/>
    <property type="molecule type" value="Genomic_DNA"/>
</dbReference>
<feature type="domain" description="Small ribosomal subunit protein mS35 mitochondrial conserved" evidence="2">
    <location>
        <begin position="161"/>
        <end position="281"/>
    </location>
</feature>
<dbReference type="Pfam" id="PF10213">
    <property type="entry name" value="MRP-S28"/>
    <property type="match status" value="1"/>
</dbReference>
<name>A0A8H8S7Q4_9HELO</name>